<organism evidence="1 2">
    <name type="scientific">Glossina palpalis gambiensis</name>
    <dbReference type="NCBI Taxonomy" id="67801"/>
    <lineage>
        <taxon>Eukaryota</taxon>
        <taxon>Metazoa</taxon>
        <taxon>Ecdysozoa</taxon>
        <taxon>Arthropoda</taxon>
        <taxon>Hexapoda</taxon>
        <taxon>Insecta</taxon>
        <taxon>Pterygota</taxon>
        <taxon>Neoptera</taxon>
        <taxon>Endopterygota</taxon>
        <taxon>Diptera</taxon>
        <taxon>Brachycera</taxon>
        <taxon>Muscomorpha</taxon>
        <taxon>Hippoboscoidea</taxon>
        <taxon>Glossinidae</taxon>
        <taxon>Glossina</taxon>
    </lineage>
</organism>
<dbReference type="Proteomes" id="UP000092460">
    <property type="component" value="Unassembled WGS sequence"/>
</dbReference>
<accession>A0A1B0ANN0</accession>
<dbReference type="VEuPathDB" id="VectorBase:GPPI003095"/>
<reference evidence="2" key="1">
    <citation type="submission" date="2015-01" db="EMBL/GenBank/DDBJ databases">
        <authorList>
            <person name="Aksoy S."/>
            <person name="Warren W."/>
            <person name="Wilson R.K."/>
        </authorList>
    </citation>
    <scope>NUCLEOTIDE SEQUENCE [LARGE SCALE GENOMIC DNA]</scope>
    <source>
        <strain evidence="2">IAEA</strain>
    </source>
</reference>
<dbReference type="AlphaFoldDB" id="A0A1B0ANN0"/>
<reference evidence="1" key="2">
    <citation type="submission" date="2020-05" db="UniProtKB">
        <authorList>
            <consortium name="EnsemblMetazoa"/>
        </authorList>
    </citation>
    <scope>IDENTIFICATION</scope>
    <source>
        <strain evidence="1">IAEA</strain>
    </source>
</reference>
<protein>
    <submittedName>
        <fullName evidence="1">Uncharacterized protein</fullName>
    </submittedName>
</protein>
<name>A0A1B0ANN0_9MUSC</name>
<evidence type="ECO:0000313" key="2">
    <source>
        <dbReference type="Proteomes" id="UP000092460"/>
    </source>
</evidence>
<sequence length="111" mass="12285">MSLHCQSIRLMEQQLRQEFKLHCSCISMRKHASTLKAISALSVLAQTIGNTKPAQQHTFLFCPDEDSGMLMLSLRLSRDILINNVCLCLIDCNLSICPLSPGSSPGIKKNP</sequence>
<keyword evidence="2" id="KW-1185">Reference proteome</keyword>
<proteinExistence type="predicted"/>
<evidence type="ECO:0000313" key="1">
    <source>
        <dbReference type="EnsemblMetazoa" id="GPPI003095-PA"/>
    </source>
</evidence>
<dbReference type="EnsemblMetazoa" id="GPPI003095-RA">
    <property type="protein sequence ID" value="GPPI003095-PA"/>
    <property type="gene ID" value="GPPI003095"/>
</dbReference>
<dbReference type="EMBL" id="JXJN01000901">
    <property type="status" value="NOT_ANNOTATED_CDS"/>
    <property type="molecule type" value="Genomic_DNA"/>
</dbReference>